<feature type="region of interest" description="Disordered" evidence="1">
    <location>
        <begin position="1"/>
        <end position="49"/>
    </location>
</feature>
<accession>A0A9Q1JQH0</accession>
<sequence>MHSKNTAQESSEKTITDSHQQPSEETDDTVEETTYKMPPHGHIDESDSNDEVLVKIIKKIKEGTKSRPKKIHLDISLDKRIEITPMDVHITLELSIGGKTVEEFYGKKPEDATYNEVLDAWRKDWNLQDGTPKLSQMPQYILSQTDAGKSFKRNFVMYMINWFDKI</sequence>
<name>A0A9Q1JQH0_9CARY</name>
<evidence type="ECO:0000313" key="3">
    <source>
        <dbReference type="Proteomes" id="UP001153076"/>
    </source>
</evidence>
<dbReference type="Proteomes" id="UP001153076">
    <property type="component" value="Unassembled WGS sequence"/>
</dbReference>
<reference evidence="2" key="1">
    <citation type="submission" date="2022-04" db="EMBL/GenBank/DDBJ databases">
        <title>Carnegiea gigantea Genome sequencing and assembly v2.</title>
        <authorList>
            <person name="Copetti D."/>
            <person name="Sanderson M.J."/>
            <person name="Burquez A."/>
            <person name="Wojciechowski M.F."/>
        </authorList>
    </citation>
    <scope>NUCLEOTIDE SEQUENCE</scope>
    <source>
        <strain evidence="2">SGP5-SGP5p</strain>
        <tissue evidence="2">Aerial part</tissue>
    </source>
</reference>
<dbReference type="AlphaFoldDB" id="A0A9Q1JQH0"/>
<evidence type="ECO:0000313" key="2">
    <source>
        <dbReference type="EMBL" id="KAJ8429191.1"/>
    </source>
</evidence>
<proteinExistence type="predicted"/>
<dbReference type="EMBL" id="JAKOGI010000925">
    <property type="protein sequence ID" value="KAJ8429191.1"/>
    <property type="molecule type" value="Genomic_DNA"/>
</dbReference>
<protein>
    <submittedName>
        <fullName evidence="2">Uncharacterized protein</fullName>
    </submittedName>
</protein>
<comment type="caution">
    <text evidence="2">The sequence shown here is derived from an EMBL/GenBank/DDBJ whole genome shotgun (WGS) entry which is preliminary data.</text>
</comment>
<organism evidence="2 3">
    <name type="scientific">Carnegiea gigantea</name>
    <dbReference type="NCBI Taxonomy" id="171969"/>
    <lineage>
        <taxon>Eukaryota</taxon>
        <taxon>Viridiplantae</taxon>
        <taxon>Streptophyta</taxon>
        <taxon>Embryophyta</taxon>
        <taxon>Tracheophyta</taxon>
        <taxon>Spermatophyta</taxon>
        <taxon>Magnoliopsida</taxon>
        <taxon>eudicotyledons</taxon>
        <taxon>Gunneridae</taxon>
        <taxon>Pentapetalae</taxon>
        <taxon>Caryophyllales</taxon>
        <taxon>Cactineae</taxon>
        <taxon>Cactaceae</taxon>
        <taxon>Cactoideae</taxon>
        <taxon>Echinocereeae</taxon>
        <taxon>Carnegiea</taxon>
    </lineage>
</organism>
<gene>
    <name evidence="2" type="ORF">Cgig2_028764</name>
</gene>
<dbReference type="OrthoDB" id="669288at2759"/>
<keyword evidence="3" id="KW-1185">Reference proteome</keyword>
<evidence type="ECO:0000256" key="1">
    <source>
        <dbReference type="SAM" id="MobiDB-lite"/>
    </source>
</evidence>